<name>A0A0C9TZ80_PAXIN</name>
<gene>
    <name evidence="1" type="ORF">PAXINDRAFT_14520</name>
</gene>
<sequence length="196" mass="21498">MTPIPKPAAPADLQRPKRRKRIPEHLNQVAPHSQSPSPLLSHYHYQSHLLIASYATRPPPSALGVSGSILGEPVWNLLAALYAKANQIYDDFEASKWQVAQVSTPRTSVGPISDFTRNRVHFRVATAFASSRPSLSFDRRLRLGCRQFNLWMASSLVGPAYGGLFGICPTIVIEWFGLGIPPPPLKTGATSPLHLS</sequence>
<dbReference type="EMBL" id="KN819361">
    <property type="protein sequence ID" value="KIJ12596.1"/>
    <property type="molecule type" value="Genomic_DNA"/>
</dbReference>
<protein>
    <submittedName>
        <fullName evidence="1">Unplaced genomic scaffold PAXINscaffold_39, whole genome shotgun sequence</fullName>
    </submittedName>
</protein>
<reference evidence="1 2" key="1">
    <citation type="submission" date="2014-06" db="EMBL/GenBank/DDBJ databases">
        <authorList>
            <consortium name="DOE Joint Genome Institute"/>
            <person name="Kuo A."/>
            <person name="Kohler A."/>
            <person name="Nagy L.G."/>
            <person name="Floudas D."/>
            <person name="Copeland A."/>
            <person name="Barry K.W."/>
            <person name="Cichocki N."/>
            <person name="Veneault-Fourrey C."/>
            <person name="LaButti K."/>
            <person name="Lindquist E.A."/>
            <person name="Lipzen A."/>
            <person name="Lundell T."/>
            <person name="Morin E."/>
            <person name="Murat C."/>
            <person name="Sun H."/>
            <person name="Tunlid A."/>
            <person name="Henrissat B."/>
            <person name="Grigoriev I.V."/>
            <person name="Hibbett D.S."/>
            <person name="Martin F."/>
            <person name="Nordberg H.P."/>
            <person name="Cantor M.N."/>
            <person name="Hua S.X."/>
        </authorList>
    </citation>
    <scope>NUCLEOTIDE SEQUENCE [LARGE SCALE GENOMIC DNA]</scope>
    <source>
        <strain evidence="1 2">ATCC 200175</strain>
    </source>
</reference>
<accession>A0A0C9TZ80</accession>
<dbReference type="OrthoDB" id="410267at2759"/>
<keyword evidence="2" id="KW-1185">Reference proteome</keyword>
<dbReference type="Proteomes" id="UP000053647">
    <property type="component" value="Unassembled WGS sequence"/>
</dbReference>
<dbReference type="AlphaFoldDB" id="A0A0C9TZ80"/>
<reference evidence="2" key="2">
    <citation type="submission" date="2015-01" db="EMBL/GenBank/DDBJ databases">
        <title>Evolutionary Origins and Diversification of the Mycorrhizal Mutualists.</title>
        <authorList>
            <consortium name="DOE Joint Genome Institute"/>
            <consortium name="Mycorrhizal Genomics Consortium"/>
            <person name="Kohler A."/>
            <person name="Kuo A."/>
            <person name="Nagy L.G."/>
            <person name="Floudas D."/>
            <person name="Copeland A."/>
            <person name="Barry K.W."/>
            <person name="Cichocki N."/>
            <person name="Veneault-Fourrey C."/>
            <person name="LaButti K."/>
            <person name="Lindquist E.A."/>
            <person name="Lipzen A."/>
            <person name="Lundell T."/>
            <person name="Morin E."/>
            <person name="Murat C."/>
            <person name="Riley R."/>
            <person name="Ohm R."/>
            <person name="Sun H."/>
            <person name="Tunlid A."/>
            <person name="Henrissat B."/>
            <person name="Grigoriev I.V."/>
            <person name="Hibbett D.S."/>
            <person name="Martin F."/>
        </authorList>
    </citation>
    <scope>NUCLEOTIDE SEQUENCE [LARGE SCALE GENOMIC DNA]</scope>
    <source>
        <strain evidence="2">ATCC 200175</strain>
    </source>
</reference>
<dbReference type="HOGENOM" id="CLU_1390644_0_0_1"/>
<evidence type="ECO:0000313" key="2">
    <source>
        <dbReference type="Proteomes" id="UP000053647"/>
    </source>
</evidence>
<proteinExistence type="predicted"/>
<evidence type="ECO:0000313" key="1">
    <source>
        <dbReference type="EMBL" id="KIJ12596.1"/>
    </source>
</evidence>
<organism evidence="1 2">
    <name type="scientific">Paxillus involutus ATCC 200175</name>
    <dbReference type="NCBI Taxonomy" id="664439"/>
    <lineage>
        <taxon>Eukaryota</taxon>
        <taxon>Fungi</taxon>
        <taxon>Dikarya</taxon>
        <taxon>Basidiomycota</taxon>
        <taxon>Agaricomycotina</taxon>
        <taxon>Agaricomycetes</taxon>
        <taxon>Agaricomycetidae</taxon>
        <taxon>Boletales</taxon>
        <taxon>Paxilineae</taxon>
        <taxon>Paxillaceae</taxon>
        <taxon>Paxillus</taxon>
    </lineage>
</organism>